<dbReference type="AlphaFoldDB" id="A0AAV6WVV8"/>
<dbReference type="Pfam" id="PF08284">
    <property type="entry name" value="RVP_2"/>
    <property type="match status" value="1"/>
</dbReference>
<proteinExistence type="predicted"/>
<accession>A0AAV6WVV8</accession>
<dbReference type="InterPro" id="IPR021109">
    <property type="entry name" value="Peptidase_aspartic_dom_sf"/>
</dbReference>
<dbReference type="Gene3D" id="2.40.70.10">
    <property type="entry name" value="Acid Proteases"/>
    <property type="match status" value="1"/>
</dbReference>
<comment type="caution">
    <text evidence="1">The sequence shown here is derived from an EMBL/GenBank/DDBJ whole genome shotgun (WGS) entry which is preliminary data.</text>
</comment>
<protein>
    <submittedName>
        <fullName evidence="1">Uncharacterized protein</fullName>
    </submittedName>
</protein>
<name>A0AAV6WVV8_9LAMI</name>
<gene>
    <name evidence="1" type="ORF">BUALT_Bualt13G0125000</name>
</gene>
<reference evidence="1" key="1">
    <citation type="submission" date="2019-10" db="EMBL/GenBank/DDBJ databases">
        <authorList>
            <person name="Zhang R."/>
            <person name="Pan Y."/>
            <person name="Wang J."/>
            <person name="Ma R."/>
            <person name="Yu S."/>
        </authorList>
    </citation>
    <scope>NUCLEOTIDE SEQUENCE</scope>
    <source>
        <strain evidence="1">LA-IB0</strain>
        <tissue evidence="1">Leaf</tissue>
    </source>
</reference>
<dbReference type="CDD" id="cd00303">
    <property type="entry name" value="retropepsin_like"/>
    <property type="match status" value="1"/>
</dbReference>
<keyword evidence="2" id="KW-1185">Reference proteome</keyword>
<dbReference type="EMBL" id="WHWC01000013">
    <property type="protein sequence ID" value="KAG8371792.1"/>
    <property type="molecule type" value="Genomic_DNA"/>
</dbReference>
<sequence>MNFSVFLKFHLLAIGYRRDSKLLVESCKIFVMAIKGIDKDDLNQPTQNKSGPQIKGFEMQLNQIEDPNDNVKQKEGKNELVTRIKWDDTVLKKGPHKMMKGQDFNKTNGPDAISWLTNSDAADEVQKKEFHIQGTPTQLQSLAKQMHSYNKSKSVLGEGLAMPPEKGFFSTNPFPIAPDHTPSPHHLSPFPHVELPPFDGDNPRAWIRRTQRYFQRARTPLLGLNFYLLSLKEEEDVYCQDVSAPEDLIENLTSEDMTISTNAISGSSDLNTLRIQGLFKHSPVQILIDSGNTHCFLDEDVAIKLRCSVEYTNPMLISVADGKKIVSNTICPDFSWDIQGSKFTYPMRLIKLGGCDVVLGGDWLRLHSLVEFDYHKMRLTICKNGKELIIKAITNSAKLQIISANSMGKFFKKGSYGLLGQLFLFKSLIFPLPLLIPPFLPF</sequence>
<dbReference type="Proteomes" id="UP000826271">
    <property type="component" value="Unassembled WGS sequence"/>
</dbReference>
<organism evidence="1 2">
    <name type="scientific">Buddleja alternifolia</name>
    <dbReference type="NCBI Taxonomy" id="168488"/>
    <lineage>
        <taxon>Eukaryota</taxon>
        <taxon>Viridiplantae</taxon>
        <taxon>Streptophyta</taxon>
        <taxon>Embryophyta</taxon>
        <taxon>Tracheophyta</taxon>
        <taxon>Spermatophyta</taxon>
        <taxon>Magnoliopsida</taxon>
        <taxon>eudicotyledons</taxon>
        <taxon>Gunneridae</taxon>
        <taxon>Pentapetalae</taxon>
        <taxon>asterids</taxon>
        <taxon>lamiids</taxon>
        <taxon>Lamiales</taxon>
        <taxon>Scrophulariaceae</taxon>
        <taxon>Buddlejeae</taxon>
        <taxon>Buddleja</taxon>
    </lineage>
</organism>
<evidence type="ECO:0000313" key="2">
    <source>
        <dbReference type="Proteomes" id="UP000826271"/>
    </source>
</evidence>
<evidence type="ECO:0000313" key="1">
    <source>
        <dbReference type="EMBL" id="KAG8371792.1"/>
    </source>
</evidence>